<evidence type="ECO:0000313" key="1">
    <source>
        <dbReference type="EMBL" id="PTD95080.1"/>
    </source>
</evidence>
<gene>
    <name evidence="1" type="ORF">C8261_16265</name>
</gene>
<keyword evidence="2" id="KW-1185">Reference proteome</keyword>
<protein>
    <submittedName>
        <fullName evidence="1">Uncharacterized protein</fullName>
    </submittedName>
</protein>
<proteinExistence type="predicted"/>
<dbReference type="AlphaFoldDB" id="A0A2T4IBC9"/>
<reference evidence="1 2" key="1">
    <citation type="submission" date="2018-03" db="EMBL/GenBank/DDBJ databases">
        <authorList>
            <person name="Keele B.F."/>
        </authorList>
    </citation>
    <scope>NUCLEOTIDE SEQUENCE [LARGE SCALE GENOMIC DNA]</scope>
    <source>
        <strain evidence="1 2">D20</strain>
    </source>
</reference>
<dbReference type="OrthoDB" id="6401746at2"/>
<evidence type="ECO:0000313" key="2">
    <source>
        <dbReference type="Proteomes" id="UP000241193"/>
    </source>
</evidence>
<name>A0A2T4IBC9_9RHOO</name>
<dbReference type="EMBL" id="PZKC01000020">
    <property type="protein sequence ID" value="PTD95080.1"/>
    <property type="molecule type" value="Genomic_DNA"/>
</dbReference>
<organism evidence="1 2">
    <name type="scientific">Pseudothauera lacus</name>
    <dbReference type="NCBI Taxonomy" id="2136175"/>
    <lineage>
        <taxon>Bacteria</taxon>
        <taxon>Pseudomonadati</taxon>
        <taxon>Pseudomonadota</taxon>
        <taxon>Betaproteobacteria</taxon>
        <taxon>Rhodocyclales</taxon>
        <taxon>Zoogloeaceae</taxon>
        <taxon>Pseudothauera</taxon>
    </lineage>
</organism>
<dbReference type="Proteomes" id="UP000241193">
    <property type="component" value="Unassembled WGS sequence"/>
</dbReference>
<comment type="caution">
    <text evidence="1">The sequence shown here is derived from an EMBL/GenBank/DDBJ whole genome shotgun (WGS) entry which is preliminary data.</text>
</comment>
<sequence>MPFTPEAVIQVLEWGSNPEQSPYSHKQIAEWCDRFWCQYIDVDAPPAIERLLPILTDVETQWDLYLANTYQIEDLRSRSFEDERLPVEWFQDWLSKAKA</sequence>
<reference evidence="1 2" key="2">
    <citation type="submission" date="2018-04" db="EMBL/GenBank/DDBJ databases">
        <title>Thauera lacus sp. nov., isolated from an saline lake in Inner Mongolia, China.</title>
        <authorList>
            <person name="Liang Q.-Y."/>
        </authorList>
    </citation>
    <scope>NUCLEOTIDE SEQUENCE [LARGE SCALE GENOMIC DNA]</scope>
    <source>
        <strain evidence="1 2">D20</strain>
    </source>
</reference>
<accession>A0A2T4IBC9</accession>